<reference evidence="1 2" key="1">
    <citation type="journal article" date="2015" name="Proc. Natl. Acad. Sci. U.S.A.">
        <title>The resurrection genome of Boea hygrometrica: A blueprint for survival of dehydration.</title>
        <authorList>
            <person name="Xiao L."/>
            <person name="Yang G."/>
            <person name="Zhang L."/>
            <person name="Yang X."/>
            <person name="Zhao S."/>
            <person name="Ji Z."/>
            <person name="Zhou Q."/>
            <person name="Hu M."/>
            <person name="Wang Y."/>
            <person name="Chen M."/>
            <person name="Xu Y."/>
            <person name="Jin H."/>
            <person name="Xiao X."/>
            <person name="Hu G."/>
            <person name="Bao F."/>
            <person name="Hu Y."/>
            <person name="Wan P."/>
            <person name="Li L."/>
            <person name="Deng X."/>
            <person name="Kuang T."/>
            <person name="Xiang C."/>
            <person name="Zhu J.K."/>
            <person name="Oliver M.J."/>
            <person name="He Y."/>
        </authorList>
    </citation>
    <scope>NUCLEOTIDE SEQUENCE [LARGE SCALE GENOMIC DNA]</scope>
    <source>
        <strain evidence="2">cv. XS01</strain>
    </source>
</reference>
<sequence length="52" mass="5986">MVVISVPRSSSLFLRRSLIRLVQVGNSVRRGIASECRRSKVPALHQLNQWQR</sequence>
<evidence type="ECO:0000313" key="1">
    <source>
        <dbReference type="EMBL" id="KZV31736.1"/>
    </source>
</evidence>
<dbReference type="AlphaFoldDB" id="A0A2Z7BIG9"/>
<organism evidence="1 2">
    <name type="scientific">Dorcoceras hygrometricum</name>
    <dbReference type="NCBI Taxonomy" id="472368"/>
    <lineage>
        <taxon>Eukaryota</taxon>
        <taxon>Viridiplantae</taxon>
        <taxon>Streptophyta</taxon>
        <taxon>Embryophyta</taxon>
        <taxon>Tracheophyta</taxon>
        <taxon>Spermatophyta</taxon>
        <taxon>Magnoliopsida</taxon>
        <taxon>eudicotyledons</taxon>
        <taxon>Gunneridae</taxon>
        <taxon>Pentapetalae</taxon>
        <taxon>asterids</taxon>
        <taxon>lamiids</taxon>
        <taxon>Lamiales</taxon>
        <taxon>Gesneriaceae</taxon>
        <taxon>Didymocarpoideae</taxon>
        <taxon>Trichosporeae</taxon>
        <taxon>Loxocarpinae</taxon>
        <taxon>Dorcoceras</taxon>
    </lineage>
</organism>
<dbReference type="Proteomes" id="UP000250235">
    <property type="component" value="Unassembled WGS sequence"/>
</dbReference>
<accession>A0A2Z7BIG9</accession>
<proteinExistence type="predicted"/>
<dbReference type="EMBL" id="KV007458">
    <property type="protein sequence ID" value="KZV31736.1"/>
    <property type="molecule type" value="Genomic_DNA"/>
</dbReference>
<keyword evidence="2" id="KW-1185">Reference proteome</keyword>
<protein>
    <submittedName>
        <fullName evidence="1">Uncharacterized protein</fullName>
    </submittedName>
</protein>
<name>A0A2Z7BIG9_9LAMI</name>
<evidence type="ECO:0000313" key="2">
    <source>
        <dbReference type="Proteomes" id="UP000250235"/>
    </source>
</evidence>
<gene>
    <name evidence="1" type="ORF">F511_00540</name>
</gene>